<dbReference type="KEGG" id="tet:TTHERM_001237389"/>
<organism evidence="1 2">
    <name type="scientific">Tetrahymena thermophila (strain SB210)</name>
    <dbReference type="NCBI Taxonomy" id="312017"/>
    <lineage>
        <taxon>Eukaryota</taxon>
        <taxon>Sar</taxon>
        <taxon>Alveolata</taxon>
        <taxon>Ciliophora</taxon>
        <taxon>Intramacronucleata</taxon>
        <taxon>Oligohymenophorea</taxon>
        <taxon>Hymenostomatida</taxon>
        <taxon>Tetrahymenina</taxon>
        <taxon>Tetrahymenidae</taxon>
        <taxon>Tetrahymena</taxon>
    </lineage>
</organism>
<dbReference type="GeneID" id="24441996"/>
<dbReference type="InParanoid" id="W7XHF9"/>
<dbReference type="Proteomes" id="UP000009168">
    <property type="component" value="Unassembled WGS sequence"/>
</dbReference>
<dbReference type="AlphaFoldDB" id="W7XHF9"/>
<dbReference type="RefSeq" id="XP_012650783.1">
    <property type="nucleotide sequence ID" value="XM_012795329.1"/>
</dbReference>
<dbReference type="EMBL" id="GG662858">
    <property type="protein sequence ID" value="EWS76688.1"/>
    <property type="molecule type" value="Genomic_DNA"/>
</dbReference>
<protein>
    <submittedName>
        <fullName evidence="1">Uncharacterized protein</fullName>
    </submittedName>
</protein>
<name>W7XHF9_TETTS</name>
<evidence type="ECO:0000313" key="2">
    <source>
        <dbReference type="Proteomes" id="UP000009168"/>
    </source>
</evidence>
<gene>
    <name evidence="1" type="ORF">TTHERM_001237389</name>
</gene>
<accession>W7XHF9</accession>
<proteinExistence type="predicted"/>
<sequence length="124" mass="14742">MKKISIFLSFLQEDSRYIYTHIFNKGMDKSNNLSKCTQHNSHVLNMLQLLSKCESAEICLMYVNQFKIEESELISIEEIINSSTQTIFKNFLLMKDQVMQEKLIKFQKKLWFLKAFKKIYITAN</sequence>
<keyword evidence="2" id="KW-1185">Reference proteome</keyword>
<evidence type="ECO:0000313" key="1">
    <source>
        <dbReference type="EMBL" id="EWS76688.1"/>
    </source>
</evidence>
<reference evidence="2" key="1">
    <citation type="journal article" date="2006" name="PLoS Biol.">
        <title>Macronuclear genome sequence of the ciliate Tetrahymena thermophila, a model eukaryote.</title>
        <authorList>
            <person name="Eisen J.A."/>
            <person name="Coyne R.S."/>
            <person name="Wu M."/>
            <person name="Wu D."/>
            <person name="Thiagarajan M."/>
            <person name="Wortman J.R."/>
            <person name="Badger J.H."/>
            <person name="Ren Q."/>
            <person name="Amedeo P."/>
            <person name="Jones K.M."/>
            <person name="Tallon L.J."/>
            <person name="Delcher A.L."/>
            <person name="Salzberg S.L."/>
            <person name="Silva J.C."/>
            <person name="Haas B.J."/>
            <person name="Majoros W.H."/>
            <person name="Farzad M."/>
            <person name="Carlton J.M."/>
            <person name="Smith R.K. Jr."/>
            <person name="Garg J."/>
            <person name="Pearlman R.E."/>
            <person name="Karrer K.M."/>
            <person name="Sun L."/>
            <person name="Manning G."/>
            <person name="Elde N.C."/>
            <person name="Turkewitz A.P."/>
            <person name="Asai D.J."/>
            <person name="Wilkes D.E."/>
            <person name="Wang Y."/>
            <person name="Cai H."/>
            <person name="Collins K."/>
            <person name="Stewart B.A."/>
            <person name="Lee S.R."/>
            <person name="Wilamowska K."/>
            <person name="Weinberg Z."/>
            <person name="Ruzzo W.L."/>
            <person name="Wloga D."/>
            <person name="Gaertig J."/>
            <person name="Frankel J."/>
            <person name="Tsao C.-C."/>
            <person name="Gorovsky M.A."/>
            <person name="Keeling P.J."/>
            <person name="Waller R.F."/>
            <person name="Patron N.J."/>
            <person name="Cherry J.M."/>
            <person name="Stover N.A."/>
            <person name="Krieger C.J."/>
            <person name="del Toro C."/>
            <person name="Ryder H.F."/>
            <person name="Williamson S.C."/>
            <person name="Barbeau R.A."/>
            <person name="Hamilton E.P."/>
            <person name="Orias E."/>
        </authorList>
    </citation>
    <scope>NUCLEOTIDE SEQUENCE [LARGE SCALE GENOMIC DNA]</scope>
    <source>
        <strain evidence="2">SB210</strain>
    </source>
</reference>